<keyword evidence="4" id="KW-0969">Cilium</keyword>
<evidence type="ECO:0000256" key="3">
    <source>
        <dbReference type="ARBA" id="ARBA00022737"/>
    </source>
</evidence>
<evidence type="ECO:0000256" key="4">
    <source>
        <dbReference type="ARBA" id="ARBA00023069"/>
    </source>
</evidence>
<dbReference type="SUPFAM" id="SSF52075">
    <property type="entry name" value="Outer arm dynein light chain 1"/>
    <property type="match status" value="1"/>
</dbReference>
<sequence length="1328" mass="151904">MSRCAERQDPNQAVFAELSSSNGLSKETLKNKKEEVLRLELFFNEVNCLPHLAQFSNLSQVIFFGTDISHMDKIDFNPSLNELWLCESRLKRIPKLTNCESLQVLYVYGNQISRVENLDHLSRLEFLSLAQNQLTSTRGFEKLAELSDLNIGANDIKFIGEEIRLNKKLSKLDISGNPIESVVQLSPLAYLNLQELNISNPLYPQSPLCRQQNYQLQIFYTLQSLRFLNGEEIPKDMTAEAVKILSRKHSFYRMKKRILRRTLPSIIKGIQKIAQKRLAVPLSSRRELQAELYRLESIFIENNEENTVYEARIKNKIKHLTDRLEHWENVYKRIKFEEKRAIQSVRDKFQVDEELLRLELQSGGNLRFEDIYEPEEEDGKEPSQVKQIWNQMENLLTKTVSEVRMDKRKSALGVENFKLNRITKIFHRPKRLAFDEELDEVNETSQFVIPQTYAFVQSDPSDIEKTTELIENGCSKDNLVLCTSPFDADVRFHKNYNKSEAISTAQLIVCRAYMGKSTPMTTSTNEKVNPRHFSHSDSVYEDTKSGRKFTLFDSNYLCPEYLIDIEYVNQSHLIKSIPLTEAEKQTYAETPVRTLQDEDKDLSALSCAPITLDNAPTILELIPFETSALTDLSLVGLNLSELPNLTTVPNLHVLNLACNKLTSIGKSIRNLRHLRSLNLSVNEITSVDLPELKNVTMLDLSWNRLRQYASLINHLRKKTPCLESLSLDWNAITYDDAILVHALTKLTQLSIFNGKRITSENRAAAQKLILSSEMVQRLGRSGEMNSYADLANAARFLRDFGHPENIGTKITSLCIDELGLVNISMLRNLANLKFLSARDNKISDVSVLLSCTKLRQIDLGNNEISSINKILNNLPFIQDLDISFNSVEDINVESTLQALKSINASGNRLTSIKSFRNLTNVIEIYLSHNKLGDANELAHLKICEKLEVLDIEGNPLSSKEDCNLFILFHLQQLKSLNGLPVRLKDIARASDIFGGRLTNDFLIEKFGYINGQATVNLKEIDDLDLQECEIRSVHLDVSQLISLTSLNLIGNQLVHFSGLVELKLLKTLCLSKNNIESVFPLTKQQRNQMTRSQYSQAGQSKADSYLIKETESIMPSLEVLHLGSNKIKDMTLLQLHRFPSLRSLFLESNDIMKVDGLDGCSNLRHLVLDKNRIKNIDQTSFQSMWRLEELHMDSNRVSDLNHLRALVNLKRLYLGVNRIAEVEEITKLRPLTHLKEISMIGNGVSRRMLHRPCLIWHVPSIENIDGIKVSREERFNAESYFMEQGHERAYHIFDQQVDVSYSNSKTSGSSHIMYKGDKITPSESFFKK</sequence>
<proteinExistence type="predicted"/>
<keyword evidence="3" id="KW-0677">Repeat</keyword>
<evidence type="ECO:0000313" key="7">
    <source>
        <dbReference type="Proteomes" id="UP001158576"/>
    </source>
</evidence>
<evidence type="ECO:0000256" key="2">
    <source>
        <dbReference type="ARBA" id="ARBA00022614"/>
    </source>
</evidence>
<dbReference type="SUPFAM" id="SSF52058">
    <property type="entry name" value="L domain-like"/>
    <property type="match status" value="2"/>
</dbReference>
<dbReference type="Gene3D" id="3.90.228.10">
    <property type="match status" value="1"/>
</dbReference>
<evidence type="ECO:0000256" key="5">
    <source>
        <dbReference type="ARBA" id="ARBA00023273"/>
    </source>
</evidence>
<organism evidence="6 7">
    <name type="scientific">Oikopleura dioica</name>
    <name type="common">Tunicate</name>
    <dbReference type="NCBI Taxonomy" id="34765"/>
    <lineage>
        <taxon>Eukaryota</taxon>
        <taxon>Metazoa</taxon>
        <taxon>Chordata</taxon>
        <taxon>Tunicata</taxon>
        <taxon>Appendicularia</taxon>
        <taxon>Copelata</taxon>
        <taxon>Oikopleuridae</taxon>
        <taxon>Oikopleura</taxon>
    </lineage>
</organism>
<dbReference type="SMART" id="SM00365">
    <property type="entry name" value="LRR_SD22"/>
    <property type="match status" value="14"/>
</dbReference>
<dbReference type="Proteomes" id="UP001158576">
    <property type="component" value="Chromosome PAR"/>
</dbReference>
<dbReference type="Pfam" id="PF13855">
    <property type="entry name" value="LRR_8"/>
    <property type="match status" value="1"/>
</dbReference>
<comment type="subcellular location">
    <subcellularLocation>
        <location evidence="1">Cell projection</location>
        <location evidence="1">Cilium</location>
    </subcellularLocation>
</comment>
<dbReference type="InterPro" id="IPR003591">
    <property type="entry name" value="Leu-rich_rpt_typical-subtyp"/>
</dbReference>
<accession>A0ABN7S101</accession>
<dbReference type="Gene3D" id="3.80.10.10">
    <property type="entry name" value="Ribonuclease Inhibitor"/>
    <property type="match status" value="7"/>
</dbReference>
<keyword evidence="5" id="KW-0966">Cell projection</keyword>
<dbReference type="PANTHER" id="PTHR45973">
    <property type="entry name" value="PROTEIN PHOSPHATASE 1 REGULATORY SUBUNIT SDS22-RELATED"/>
    <property type="match status" value="1"/>
</dbReference>
<dbReference type="PANTHER" id="PTHR45973:SF9">
    <property type="entry name" value="LEUCINE-RICH REPEAT-CONTAINING PROTEIN 46"/>
    <property type="match status" value="1"/>
</dbReference>
<dbReference type="InterPro" id="IPR032675">
    <property type="entry name" value="LRR_dom_sf"/>
</dbReference>
<dbReference type="SMART" id="SM00364">
    <property type="entry name" value="LRR_BAC"/>
    <property type="match status" value="6"/>
</dbReference>
<evidence type="ECO:0000313" key="6">
    <source>
        <dbReference type="EMBL" id="CAG5088614.1"/>
    </source>
</evidence>
<dbReference type="SMART" id="SM00369">
    <property type="entry name" value="LRR_TYP"/>
    <property type="match status" value="13"/>
</dbReference>
<protein>
    <submittedName>
        <fullName evidence="6">Oidioi.mRNA.OKI2018_I69.PAR.g11901.t1.cds</fullName>
    </submittedName>
</protein>
<reference evidence="6 7" key="1">
    <citation type="submission" date="2021-04" db="EMBL/GenBank/DDBJ databases">
        <authorList>
            <person name="Bliznina A."/>
        </authorList>
    </citation>
    <scope>NUCLEOTIDE SEQUENCE [LARGE SCALE GENOMIC DNA]</scope>
</reference>
<evidence type="ECO:0000256" key="1">
    <source>
        <dbReference type="ARBA" id="ARBA00004138"/>
    </source>
</evidence>
<gene>
    <name evidence="6" type="ORF">OKIOD_LOCUS3459</name>
</gene>
<name>A0ABN7S101_OIKDI</name>
<keyword evidence="7" id="KW-1185">Reference proteome</keyword>
<keyword evidence="2" id="KW-0433">Leucine-rich repeat</keyword>
<dbReference type="InterPro" id="IPR050576">
    <property type="entry name" value="Cilia_flagella_integrity"/>
</dbReference>
<dbReference type="Pfam" id="PF14580">
    <property type="entry name" value="LRR_9"/>
    <property type="match status" value="3"/>
</dbReference>
<dbReference type="PROSITE" id="PS51450">
    <property type="entry name" value="LRR"/>
    <property type="match status" value="14"/>
</dbReference>
<dbReference type="EMBL" id="OU015568">
    <property type="protein sequence ID" value="CAG5088614.1"/>
    <property type="molecule type" value="Genomic_DNA"/>
</dbReference>
<dbReference type="InterPro" id="IPR001611">
    <property type="entry name" value="Leu-rich_rpt"/>
</dbReference>